<dbReference type="InterPro" id="IPR011991">
    <property type="entry name" value="ArsR-like_HTH"/>
</dbReference>
<dbReference type="SUPFAM" id="SSF46785">
    <property type="entry name" value="Winged helix' DNA-binding domain"/>
    <property type="match status" value="1"/>
</dbReference>
<dbReference type="Gene3D" id="1.10.10.10">
    <property type="entry name" value="Winged helix-like DNA-binding domain superfamily/Winged helix DNA-binding domain"/>
    <property type="match status" value="1"/>
</dbReference>
<protein>
    <submittedName>
        <fullName evidence="5">Helix-turn-helix transcriptional regulator</fullName>
    </submittedName>
</protein>
<proteinExistence type="predicted"/>
<dbReference type="PANTHER" id="PTHR43132:SF2">
    <property type="entry name" value="ARSENICAL RESISTANCE OPERON REPRESSOR ARSR-RELATED"/>
    <property type="match status" value="1"/>
</dbReference>
<name>A0A927GGN0_9BACT</name>
<dbReference type="InterPro" id="IPR036390">
    <property type="entry name" value="WH_DNA-bd_sf"/>
</dbReference>
<evidence type="ECO:0000256" key="3">
    <source>
        <dbReference type="ARBA" id="ARBA00023163"/>
    </source>
</evidence>
<dbReference type="RefSeq" id="WP_191042787.1">
    <property type="nucleotide sequence ID" value="NZ_JACXAA010000018.1"/>
</dbReference>
<dbReference type="GO" id="GO:0003677">
    <property type="term" value="F:DNA binding"/>
    <property type="evidence" value="ECO:0007669"/>
    <property type="project" value="UniProtKB-KW"/>
</dbReference>
<sequence>MKAIATNNQLASELLKTIAHPVRLRILLLLSEQPTLNVSALQAVLNLEQSAISHHLIRMRDRGILKSDKREKWMYYYLADPAFAEVIRLLLERDVY</sequence>
<evidence type="ECO:0000313" key="6">
    <source>
        <dbReference type="Proteomes" id="UP000653797"/>
    </source>
</evidence>
<dbReference type="NCBIfam" id="NF033788">
    <property type="entry name" value="HTH_metalloreg"/>
    <property type="match status" value="1"/>
</dbReference>
<dbReference type="InterPro" id="IPR051011">
    <property type="entry name" value="Metal_resp_trans_reg"/>
</dbReference>
<dbReference type="SMART" id="SM00418">
    <property type="entry name" value="HTH_ARSR"/>
    <property type="match status" value="1"/>
</dbReference>
<reference evidence="5" key="1">
    <citation type="submission" date="2020-09" db="EMBL/GenBank/DDBJ databases">
        <authorList>
            <person name="Kim M.K."/>
        </authorList>
    </citation>
    <scope>NUCLEOTIDE SEQUENCE</scope>
    <source>
        <strain evidence="5">BT704</strain>
    </source>
</reference>
<feature type="domain" description="HTH arsR-type" evidence="4">
    <location>
        <begin position="4"/>
        <end position="96"/>
    </location>
</feature>
<gene>
    <name evidence="5" type="ORF">IC230_30075</name>
</gene>
<evidence type="ECO:0000256" key="2">
    <source>
        <dbReference type="ARBA" id="ARBA00023125"/>
    </source>
</evidence>
<dbReference type="CDD" id="cd00090">
    <property type="entry name" value="HTH_ARSR"/>
    <property type="match status" value="1"/>
</dbReference>
<dbReference type="PROSITE" id="PS50987">
    <property type="entry name" value="HTH_ARSR_2"/>
    <property type="match status" value="1"/>
</dbReference>
<evidence type="ECO:0000256" key="1">
    <source>
        <dbReference type="ARBA" id="ARBA00023015"/>
    </source>
</evidence>
<organism evidence="5 6">
    <name type="scientific">Spirosoma validum</name>
    <dbReference type="NCBI Taxonomy" id="2771355"/>
    <lineage>
        <taxon>Bacteria</taxon>
        <taxon>Pseudomonadati</taxon>
        <taxon>Bacteroidota</taxon>
        <taxon>Cytophagia</taxon>
        <taxon>Cytophagales</taxon>
        <taxon>Cytophagaceae</taxon>
        <taxon>Spirosoma</taxon>
    </lineage>
</organism>
<accession>A0A927GGN0</accession>
<dbReference type="EMBL" id="JACXAA010000018">
    <property type="protein sequence ID" value="MBD2757162.1"/>
    <property type="molecule type" value="Genomic_DNA"/>
</dbReference>
<dbReference type="PANTHER" id="PTHR43132">
    <property type="entry name" value="ARSENICAL RESISTANCE OPERON REPRESSOR ARSR-RELATED"/>
    <property type="match status" value="1"/>
</dbReference>
<keyword evidence="3" id="KW-0804">Transcription</keyword>
<evidence type="ECO:0000259" key="4">
    <source>
        <dbReference type="PROSITE" id="PS50987"/>
    </source>
</evidence>
<keyword evidence="1" id="KW-0805">Transcription regulation</keyword>
<dbReference type="Pfam" id="PF01022">
    <property type="entry name" value="HTH_5"/>
    <property type="match status" value="1"/>
</dbReference>
<dbReference type="InterPro" id="IPR001845">
    <property type="entry name" value="HTH_ArsR_DNA-bd_dom"/>
</dbReference>
<dbReference type="InterPro" id="IPR036388">
    <property type="entry name" value="WH-like_DNA-bd_sf"/>
</dbReference>
<dbReference type="Proteomes" id="UP000653797">
    <property type="component" value="Unassembled WGS sequence"/>
</dbReference>
<comment type="caution">
    <text evidence="5">The sequence shown here is derived from an EMBL/GenBank/DDBJ whole genome shotgun (WGS) entry which is preliminary data.</text>
</comment>
<dbReference type="GO" id="GO:0003700">
    <property type="term" value="F:DNA-binding transcription factor activity"/>
    <property type="evidence" value="ECO:0007669"/>
    <property type="project" value="InterPro"/>
</dbReference>
<keyword evidence="6" id="KW-1185">Reference proteome</keyword>
<dbReference type="PRINTS" id="PR00778">
    <property type="entry name" value="HTHARSR"/>
</dbReference>
<dbReference type="AlphaFoldDB" id="A0A927GGN0"/>
<evidence type="ECO:0000313" key="5">
    <source>
        <dbReference type="EMBL" id="MBD2757162.1"/>
    </source>
</evidence>
<keyword evidence="2" id="KW-0238">DNA-binding</keyword>